<proteinExistence type="inferred from homology"/>
<dbReference type="GO" id="GO:0005886">
    <property type="term" value="C:plasma membrane"/>
    <property type="evidence" value="ECO:0007669"/>
    <property type="project" value="UniProtKB-SubCell"/>
</dbReference>
<dbReference type="InterPro" id="IPR006512">
    <property type="entry name" value="YidE_YbjL"/>
</dbReference>
<accession>A0A3M0G264</accession>
<gene>
    <name evidence="10" type="ORF">EAX62_11655</name>
</gene>
<keyword evidence="4" id="KW-1003">Cell membrane</keyword>
<keyword evidence="11" id="KW-1185">Reference proteome</keyword>
<evidence type="ECO:0000256" key="6">
    <source>
        <dbReference type="ARBA" id="ARBA00022989"/>
    </source>
</evidence>
<evidence type="ECO:0000256" key="4">
    <source>
        <dbReference type="ARBA" id="ARBA00022475"/>
    </source>
</evidence>
<dbReference type="InterPro" id="IPR050144">
    <property type="entry name" value="AAE_transporter"/>
</dbReference>
<feature type="domain" description="RCK C-terminal" evidence="9">
    <location>
        <begin position="249"/>
        <end position="334"/>
    </location>
</feature>
<evidence type="ECO:0000256" key="5">
    <source>
        <dbReference type="ARBA" id="ARBA00022692"/>
    </source>
</evidence>
<dbReference type="PANTHER" id="PTHR30445:SF3">
    <property type="entry name" value="TRANSPORT PROTEIN YIDE-RELATED"/>
    <property type="match status" value="1"/>
</dbReference>
<organism evidence="10 11">
    <name type="scientific">Tessaracoccus antarcticus</name>
    <dbReference type="NCBI Taxonomy" id="2479848"/>
    <lineage>
        <taxon>Bacteria</taxon>
        <taxon>Bacillati</taxon>
        <taxon>Actinomycetota</taxon>
        <taxon>Actinomycetes</taxon>
        <taxon>Propionibacteriales</taxon>
        <taxon>Propionibacteriaceae</taxon>
        <taxon>Tessaracoccus</taxon>
    </lineage>
</organism>
<dbReference type="SUPFAM" id="SSF116726">
    <property type="entry name" value="TrkA C-terminal domain-like"/>
    <property type="match status" value="1"/>
</dbReference>
<dbReference type="Gene3D" id="3.30.70.1450">
    <property type="entry name" value="Regulator of K+ conductance, C-terminal domain"/>
    <property type="match status" value="1"/>
</dbReference>
<evidence type="ECO:0000256" key="8">
    <source>
        <dbReference type="SAM" id="Phobius"/>
    </source>
</evidence>
<dbReference type="PANTHER" id="PTHR30445">
    <property type="entry name" value="K(+)_H(+) ANTIPORTER SUBUNIT KHTT"/>
    <property type="match status" value="1"/>
</dbReference>
<protein>
    <submittedName>
        <fullName evidence="10">Transporter</fullName>
    </submittedName>
</protein>
<feature type="transmembrane region" description="Helical" evidence="8">
    <location>
        <begin position="141"/>
        <end position="163"/>
    </location>
</feature>
<dbReference type="OrthoDB" id="9155749at2"/>
<feature type="transmembrane region" description="Helical" evidence="8">
    <location>
        <begin position="497"/>
        <end position="518"/>
    </location>
</feature>
<keyword evidence="6 8" id="KW-1133">Transmembrane helix</keyword>
<dbReference type="PROSITE" id="PS51202">
    <property type="entry name" value="RCK_C"/>
    <property type="match status" value="1"/>
</dbReference>
<dbReference type="AlphaFoldDB" id="A0A3M0G264"/>
<feature type="transmembrane region" description="Helical" evidence="8">
    <location>
        <begin position="368"/>
        <end position="388"/>
    </location>
</feature>
<dbReference type="InterPro" id="IPR006037">
    <property type="entry name" value="RCK_C"/>
</dbReference>
<feature type="transmembrane region" description="Helical" evidence="8">
    <location>
        <begin position="344"/>
        <end position="362"/>
    </location>
</feature>
<feature type="transmembrane region" description="Helical" evidence="8">
    <location>
        <begin position="114"/>
        <end position="135"/>
    </location>
</feature>
<comment type="caution">
    <text evidence="10">The sequence shown here is derived from an EMBL/GenBank/DDBJ whole genome shotgun (WGS) entry which is preliminary data.</text>
</comment>
<sequence length="519" mass="52337">MLTASPLLTILLVVALGAAVGVIPFGPLRFGAAGALFVGLALGALEPSLGEGLGIVSSLGLALFVYTVGIAAGETFFADLRQQIPVMGLGVGVIVVVTVLAVLVGAALGLGPPLVAGVLAGALTSTPALAAATAATGPDAAIGYSLGYPVGVVLSIIAVGLVVQRRWPGANDSAPPSAEGLVAESVHVERATLLRAVPGWSDETIKMSYLIRSGATRVLAPGEDLHPGDQVLVIGAPDAVNDAVLFLGHRMERELTSDRDAVDFKRLVVSSPAIAGRTVAQLNLPSRYGGVLTRVRRGDNDLLARDDLVLQLGDRVLAVAPQSELAALTTYLGDSERRVSEVDALALGLGMVVGLLLGAVTIPIPGGVAFSLGPAAGPLVAGMVLGAVHRSGPLIWNIPLSVNLTIRQLGLLLFLATVGLASGPLFAEQAFTPTGLRAGALSVVVVGVSAIAFLGGARLLGLSAQRGAGGFAGYVGQPAVLAFATQRVSDERIDAGYAALFALCIIAKIVAVQVIGAVG</sequence>
<feature type="transmembrane region" description="Helical" evidence="8">
    <location>
        <begin position="27"/>
        <end position="45"/>
    </location>
</feature>
<evidence type="ECO:0000256" key="3">
    <source>
        <dbReference type="ARBA" id="ARBA00022448"/>
    </source>
</evidence>
<dbReference type="RefSeq" id="WP_121902143.1">
    <property type="nucleotide sequence ID" value="NZ_REFW01000003.1"/>
</dbReference>
<evidence type="ECO:0000256" key="2">
    <source>
        <dbReference type="ARBA" id="ARBA00009854"/>
    </source>
</evidence>
<evidence type="ECO:0000256" key="7">
    <source>
        <dbReference type="ARBA" id="ARBA00023136"/>
    </source>
</evidence>
<comment type="similarity">
    <text evidence="2">Belongs to the AAE transporter (TC 2.A.81) family.</text>
</comment>
<dbReference type="GO" id="GO:0006813">
    <property type="term" value="P:potassium ion transport"/>
    <property type="evidence" value="ECO:0007669"/>
    <property type="project" value="InterPro"/>
</dbReference>
<name>A0A3M0G264_9ACTN</name>
<dbReference type="NCBIfam" id="TIGR01625">
    <property type="entry name" value="YidE_YbjL_dupl"/>
    <property type="match status" value="1"/>
</dbReference>
<feature type="transmembrane region" description="Helical" evidence="8">
    <location>
        <begin position="52"/>
        <end position="72"/>
    </location>
</feature>
<evidence type="ECO:0000256" key="1">
    <source>
        <dbReference type="ARBA" id="ARBA00004651"/>
    </source>
</evidence>
<reference evidence="10 11" key="1">
    <citation type="submission" date="2018-10" db="EMBL/GenBank/DDBJ databases">
        <title>Tessaracoccus antarcticuss sp. nov., isolated from sediment.</title>
        <authorList>
            <person name="Zhou L.Y."/>
            <person name="Du Z.J."/>
        </authorList>
    </citation>
    <scope>NUCLEOTIDE SEQUENCE [LARGE SCALE GENOMIC DNA]</scope>
    <source>
        <strain evidence="10 11">JDX10</strain>
    </source>
</reference>
<dbReference type="Pfam" id="PF02080">
    <property type="entry name" value="TrkA_C"/>
    <property type="match status" value="1"/>
</dbReference>
<keyword evidence="3" id="KW-0813">Transport</keyword>
<evidence type="ECO:0000259" key="9">
    <source>
        <dbReference type="PROSITE" id="PS51202"/>
    </source>
</evidence>
<feature type="transmembrane region" description="Helical" evidence="8">
    <location>
        <begin position="409"/>
        <end position="427"/>
    </location>
</feature>
<keyword evidence="7 8" id="KW-0472">Membrane</keyword>
<feature type="transmembrane region" description="Helical" evidence="8">
    <location>
        <begin position="439"/>
        <end position="460"/>
    </location>
</feature>
<evidence type="ECO:0000313" key="10">
    <source>
        <dbReference type="EMBL" id="RMB59024.1"/>
    </source>
</evidence>
<evidence type="ECO:0000313" key="11">
    <source>
        <dbReference type="Proteomes" id="UP000275256"/>
    </source>
</evidence>
<dbReference type="Pfam" id="PF06826">
    <property type="entry name" value="Asp-Al_Ex"/>
    <property type="match status" value="2"/>
</dbReference>
<keyword evidence="5 8" id="KW-0812">Transmembrane</keyword>
<dbReference type="Proteomes" id="UP000275256">
    <property type="component" value="Unassembled WGS sequence"/>
</dbReference>
<dbReference type="GO" id="GO:0008324">
    <property type="term" value="F:monoatomic cation transmembrane transporter activity"/>
    <property type="evidence" value="ECO:0007669"/>
    <property type="project" value="InterPro"/>
</dbReference>
<dbReference type="EMBL" id="REFW01000003">
    <property type="protein sequence ID" value="RMB59024.1"/>
    <property type="molecule type" value="Genomic_DNA"/>
</dbReference>
<feature type="transmembrane region" description="Helical" evidence="8">
    <location>
        <begin position="84"/>
        <end position="107"/>
    </location>
</feature>
<comment type="subcellular location">
    <subcellularLocation>
        <location evidence="1">Cell membrane</location>
        <topology evidence="1">Multi-pass membrane protein</topology>
    </subcellularLocation>
</comment>
<dbReference type="InterPro" id="IPR036721">
    <property type="entry name" value="RCK_C_sf"/>
</dbReference>